<sequence length="240" mass="26381">MVFVATGATAQEVRFVSCPVYRDTDQGRKSGCWLVRDPASGVVYDVSGATSLPDWEHGVLVEGRVAGGAEACGGVVMDSVRVSVLEDVRCVRRILPAEGYKGRRFALPKTVLKPLYLPADPVLGPFEARTFRLYFEHSSTFMTYQSTDFYMDEAARWLTAAKPRRIVVTGYAATRDALVREARGVAQARAERTVEWLTRMGVDPKVIVVKTSGRPQPVADPIVGDLSAPSLRRVEIEAVF</sequence>
<evidence type="ECO:0000259" key="1">
    <source>
        <dbReference type="Pfam" id="PF00691"/>
    </source>
</evidence>
<gene>
    <name evidence="2" type="ORF">ABI_44920</name>
</gene>
<evidence type="ECO:0000313" key="3">
    <source>
        <dbReference type="Proteomes" id="UP000006512"/>
    </source>
</evidence>
<dbReference type="InterPro" id="IPR036737">
    <property type="entry name" value="OmpA-like_sf"/>
</dbReference>
<name>F4QTJ5_9CAUL</name>
<dbReference type="Proteomes" id="UP000006512">
    <property type="component" value="Unassembled WGS sequence"/>
</dbReference>
<dbReference type="AlphaFoldDB" id="F4QTJ5"/>
<proteinExistence type="predicted"/>
<protein>
    <recommendedName>
        <fullName evidence="1">OmpA-like domain-containing protein</fullName>
    </recommendedName>
</protein>
<evidence type="ECO:0000313" key="2">
    <source>
        <dbReference type="EMBL" id="EGF90065.1"/>
    </source>
</evidence>
<dbReference type="Pfam" id="PF00691">
    <property type="entry name" value="OmpA"/>
    <property type="match status" value="1"/>
</dbReference>
<organism evidence="2 3">
    <name type="scientific">Asticcacaulis biprosthecium C19</name>
    <dbReference type="NCBI Taxonomy" id="715226"/>
    <lineage>
        <taxon>Bacteria</taxon>
        <taxon>Pseudomonadati</taxon>
        <taxon>Pseudomonadota</taxon>
        <taxon>Alphaproteobacteria</taxon>
        <taxon>Caulobacterales</taxon>
        <taxon>Caulobacteraceae</taxon>
        <taxon>Asticcacaulis</taxon>
    </lineage>
</organism>
<keyword evidence="3" id="KW-1185">Reference proteome</keyword>
<dbReference type="SUPFAM" id="SSF103088">
    <property type="entry name" value="OmpA-like"/>
    <property type="match status" value="1"/>
</dbReference>
<dbReference type="EMBL" id="GL883080">
    <property type="protein sequence ID" value="EGF90065.1"/>
    <property type="molecule type" value="Genomic_DNA"/>
</dbReference>
<feature type="domain" description="OmpA-like" evidence="1">
    <location>
        <begin position="134"/>
        <end position="220"/>
    </location>
</feature>
<accession>F4QTJ5</accession>
<dbReference type="eggNOG" id="ENOG5032PIG">
    <property type="taxonomic scope" value="Bacteria"/>
</dbReference>
<dbReference type="InterPro" id="IPR006665">
    <property type="entry name" value="OmpA-like"/>
</dbReference>
<dbReference type="HOGENOM" id="CLU_1064903_0_0_5"/>
<dbReference type="Gene3D" id="3.30.1330.60">
    <property type="entry name" value="OmpA-like domain"/>
    <property type="match status" value="1"/>
</dbReference>
<dbReference type="RefSeq" id="WP_006275266.1">
    <property type="nucleotide sequence ID" value="NZ_GL883080.1"/>
</dbReference>
<reference evidence="3" key="1">
    <citation type="submission" date="2011-03" db="EMBL/GenBank/DDBJ databases">
        <title>Draft genome sequence of Brevundimonas diminuta.</title>
        <authorList>
            <person name="Brown P.J.B."/>
            <person name="Buechlein A."/>
            <person name="Hemmerich C."/>
            <person name="Brun Y.V."/>
        </authorList>
    </citation>
    <scope>NUCLEOTIDE SEQUENCE [LARGE SCALE GENOMIC DNA]</scope>
    <source>
        <strain evidence="3">C19</strain>
    </source>
</reference>